<reference evidence="3" key="1">
    <citation type="submission" date="2024-07" db="EMBL/GenBank/DDBJ databases">
        <title>Two chromosome-level genome assemblies of Korean endemic species Abeliophyllum distichum and Forsythia ovata (Oleaceae).</title>
        <authorList>
            <person name="Jang H."/>
        </authorList>
    </citation>
    <scope>NUCLEOTIDE SEQUENCE [LARGE SCALE GENOMIC DNA]</scope>
</reference>
<evidence type="ECO:0000313" key="2">
    <source>
        <dbReference type="EMBL" id="KAL2488010.1"/>
    </source>
</evidence>
<feature type="compositionally biased region" description="Low complexity" evidence="1">
    <location>
        <begin position="50"/>
        <end position="62"/>
    </location>
</feature>
<feature type="compositionally biased region" description="Acidic residues" evidence="1">
    <location>
        <begin position="162"/>
        <end position="190"/>
    </location>
</feature>
<feature type="compositionally biased region" description="Polar residues" evidence="1">
    <location>
        <begin position="344"/>
        <end position="368"/>
    </location>
</feature>
<proteinExistence type="predicted"/>
<dbReference type="EMBL" id="JBFOLJ010000012">
    <property type="protein sequence ID" value="KAL2488010.1"/>
    <property type="molecule type" value="Genomic_DNA"/>
</dbReference>
<gene>
    <name evidence="2" type="ORF">Fot_41302</name>
</gene>
<feature type="region of interest" description="Disordered" evidence="1">
    <location>
        <begin position="105"/>
        <end position="190"/>
    </location>
</feature>
<keyword evidence="3" id="KW-1185">Reference proteome</keyword>
<accession>A0ABD1RHX3</accession>
<dbReference type="PANTHER" id="PTHR33318">
    <property type="entry name" value="ASPARTYL/GLUTAMYL-TRNA(ASN/GLN) AMIDOTRANSFERASE SUBUNIT"/>
    <property type="match status" value="1"/>
</dbReference>
<feature type="region of interest" description="Disordered" evidence="1">
    <location>
        <begin position="15"/>
        <end position="90"/>
    </location>
</feature>
<name>A0ABD1RHX3_9LAMI</name>
<comment type="caution">
    <text evidence="2">The sequence shown here is derived from an EMBL/GenBank/DDBJ whole genome shotgun (WGS) entry which is preliminary data.</text>
</comment>
<dbReference type="AlphaFoldDB" id="A0ABD1RHX3"/>
<dbReference type="PANTHER" id="PTHR33318:SF4">
    <property type="entry name" value="OS04G0511700 PROTEIN"/>
    <property type="match status" value="1"/>
</dbReference>
<feature type="region of interest" description="Disordered" evidence="1">
    <location>
        <begin position="344"/>
        <end position="467"/>
    </location>
</feature>
<evidence type="ECO:0000313" key="3">
    <source>
        <dbReference type="Proteomes" id="UP001604277"/>
    </source>
</evidence>
<feature type="compositionally biased region" description="Polar residues" evidence="1">
    <location>
        <begin position="129"/>
        <end position="142"/>
    </location>
</feature>
<protein>
    <submittedName>
        <fullName evidence="2">Uncharacterized protein</fullName>
    </submittedName>
</protein>
<sequence length="467" mass="52302">MGCFLGCFGGSKDPKRCKQRVNRGSPRNQRDRVRNVQQQRQEGVIYAEQSITETPPTEIPSTNLVSELRNKPEGEEQLSPSLSPRKRVTFDTNVTTYTHVSIYESTDSLPENNRSVEKEEEVLERARPHQSQSPSENDSSVASRVGLYPPNHRYHNVVNGNDETEEYGDSDLDDLDEMDDQDDSDYYDDEDDGIVCQEVWSKSVLTASMESRTEDPSGRVINEEVESPLIRIGLPEREVEAFGPKTIARDRSDYVNSVLNPVENTTQWKAMKSKVSQPLKPQKENLIADLEAPRISFSCLEPTFKQSSHGFKQKLDQSKNANKEIAVDSSLSNWLVSPEITPAKENSFNDLDTTTSEKNMSLGSTSPRSFDDRPILGALTVEELKQMSASSSPRKSPGRNPDEMPIIGTVGTYWNNSGSAKHSGSASSYKGIPNTTSKYREDKRVNWHSTPFETRLERALNRGAAEA</sequence>
<evidence type="ECO:0000256" key="1">
    <source>
        <dbReference type="SAM" id="MobiDB-lite"/>
    </source>
</evidence>
<dbReference type="InterPro" id="IPR039300">
    <property type="entry name" value="JASON"/>
</dbReference>
<dbReference type="Proteomes" id="UP001604277">
    <property type="component" value="Unassembled WGS sequence"/>
</dbReference>
<organism evidence="2 3">
    <name type="scientific">Forsythia ovata</name>
    <dbReference type="NCBI Taxonomy" id="205694"/>
    <lineage>
        <taxon>Eukaryota</taxon>
        <taxon>Viridiplantae</taxon>
        <taxon>Streptophyta</taxon>
        <taxon>Embryophyta</taxon>
        <taxon>Tracheophyta</taxon>
        <taxon>Spermatophyta</taxon>
        <taxon>Magnoliopsida</taxon>
        <taxon>eudicotyledons</taxon>
        <taxon>Gunneridae</taxon>
        <taxon>Pentapetalae</taxon>
        <taxon>asterids</taxon>
        <taxon>lamiids</taxon>
        <taxon>Lamiales</taxon>
        <taxon>Oleaceae</taxon>
        <taxon>Forsythieae</taxon>
        <taxon>Forsythia</taxon>
    </lineage>
</organism>
<feature type="compositionally biased region" description="Low complexity" evidence="1">
    <location>
        <begin position="417"/>
        <end position="431"/>
    </location>
</feature>